<keyword evidence="2" id="KW-1185">Reference proteome</keyword>
<protein>
    <submittedName>
        <fullName evidence="1">Uncharacterized protein</fullName>
    </submittedName>
</protein>
<evidence type="ECO:0000313" key="2">
    <source>
        <dbReference type="Proteomes" id="UP000499080"/>
    </source>
</evidence>
<gene>
    <name evidence="1" type="ORF">AVEN_243418_1</name>
</gene>
<dbReference type="EMBL" id="BGPR01009971">
    <property type="protein sequence ID" value="GBN43447.1"/>
    <property type="molecule type" value="Genomic_DNA"/>
</dbReference>
<comment type="caution">
    <text evidence="1">The sequence shown here is derived from an EMBL/GenBank/DDBJ whole genome shotgun (WGS) entry which is preliminary data.</text>
</comment>
<evidence type="ECO:0000313" key="1">
    <source>
        <dbReference type="EMBL" id="GBN43447.1"/>
    </source>
</evidence>
<reference evidence="1 2" key="1">
    <citation type="journal article" date="2019" name="Sci. Rep.">
        <title>Orb-weaving spider Araneus ventricosus genome elucidates the spidroin gene catalogue.</title>
        <authorList>
            <person name="Kono N."/>
            <person name="Nakamura H."/>
            <person name="Ohtoshi R."/>
            <person name="Moran D.A.P."/>
            <person name="Shinohara A."/>
            <person name="Yoshida Y."/>
            <person name="Fujiwara M."/>
            <person name="Mori M."/>
            <person name="Tomita M."/>
            <person name="Arakawa K."/>
        </authorList>
    </citation>
    <scope>NUCLEOTIDE SEQUENCE [LARGE SCALE GENOMIC DNA]</scope>
</reference>
<dbReference type="OrthoDB" id="6449400at2759"/>
<organism evidence="1 2">
    <name type="scientific">Araneus ventricosus</name>
    <name type="common">Orbweaver spider</name>
    <name type="synonym">Epeira ventricosa</name>
    <dbReference type="NCBI Taxonomy" id="182803"/>
    <lineage>
        <taxon>Eukaryota</taxon>
        <taxon>Metazoa</taxon>
        <taxon>Ecdysozoa</taxon>
        <taxon>Arthropoda</taxon>
        <taxon>Chelicerata</taxon>
        <taxon>Arachnida</taxon>
        <taxon>Araneae</taxon>
        <taxon>Araneomorphae</taxon>
        <taxon>Entelegynae</taxon>
        <taxon>Araneoidea</taxon>
        <taxon>Araneidae</taxon>
        <taxon>Araneus</taxon>
    </lineage>
</organism>
<dbReference type="Proteomes" id="UP000499080">
    <property type="component" value="Unassembled WGS sequence"/>
</dbReference>
<dbReference type="AlphaFoldDB" id="A0A4Y2NZH4"/>
<name>A0A4Y2NZH4_ARAVE</name>
<sequence length="175" mass="19778">MSDELTKECSAEPLDNRGLLTAAKCNHNRTFCGSATHQMAPPIYYWSTDALNGDCAKGLSSTKNGKKEEVRTDNNRTWRTPPIHDWYQQKHPGAVLELKGDRKLQTTITRCISGHTRTLSYVQGKKVFTMCLKCNTHQSTSDHLLSRVELKKRNLFESPALVRDFQRASGLLDLV</sequence>
<accession>A0A4Y2NZH4</accession>
<proteinExistence type="predicted"/>